<dbReference type="Gene3D" id="1.10.455.10">
    <property type="entry name" value="Ribosomal protein S7 domain"/>
    <property type="match status" value="1"/>
</dbReference>
<evidence type="ECO:0000256" key="2">
    <source>
        <dbReference type="ARBA" id="ARBA00022730"/>
    </source>
</evidence>
<dbReference type="GO" id="GO:0019843">
    <property type="term" value="F:rRNA binding"/>
    <property type="evidence" value="ECO:0007669"/>
    <property type="project" value="UniProtKB-UniRule"/>
</dbReference>
<dbReference type="FunFam" id="1.10.455.10:FF:000001">
    <property type="entry name" value="30S ribosomal protein S7"/>
    <property type="match status" value="1"/>
</dbReference>
<proteinExistence type="inferred from homology"/>
<evidence type="ECO:0000256" key="7">
    <source>
        <dbReference type="RuleBase" id="RU003619"/>
    </source>
</evidence>
<reference evidence="9" key="1">
    <citation type="journal article" date="2020" name="mSystems">
        <title>Genome- and Community-Level Interaction Insights into Carbon Utilization and Element Cycling Functions of Hydrothermarchaeota in Hydrothermal Sediment.</title>
        <authorList>
            <person name="Zhou Z."/>
            <person name="Liu Y."/>
            <person name="Xu W."/>
            <person name="Pan J."/>
            <person name="Luo Z.H."/>
            <person name="Li M."/>
        </authorList>
    </citation>
    <scope>NUCLEOTIDE SEQUENCE [LARGE SCALE GENOMIC DNA]</scope>
    <source>
        <strain evidence="9">SpSt-143</strain>
    </source>
</reference>
<comment type="caution">
    <text evidence="9">The sequence shown here is derived from an EMBL/GenBank/DDBJ whole genome shotgun (WGS) entry which is preliminary data.</text>
</comment>
<dbReference type="PROSITE" id="PS00052">
    <property type="entry name" value="RIBOSOMAL_S7"/>
    <property type="match status" value="1"/>
</dbReference>
<dbReference type="HAMAP" id="MF_00480_B">
    <property type="entry name" value="Ribosomal_uS7_B"/>
    <property type="match status" value="1"/>
</dbReference>
<keyword evidence="3 6" id="KW-0694">RNA-binding</keyword>
<dbReference type="Pfam" id="PF00177">
    <property type="entry name" value="Ribosomal_S7"/>
    <property type="match status" value="1"/>
</dbReference>
<name>A0A7V2B0I1_RHOMR</name>
<dbReference type="GO" id="GO:0000049">
    <property type="term" value="F:tRNA binding"/>
    <property type="evidence" value="ECO:0007669"/>
    <property type="project" value="UniProtKB-UniRule"/>
</dbReference>
<dbReference type="GO" id="GO:0003735">
    <property type="term" value="F:structural constituent of ribosome"/>
    <property type="evidence" value="ECO:0007669"/>
    <property type="project" value="InterPro"/>
</dbReference>
<keyword evidence="2 6" id="KW-0699">rRNA-binding</keyword>
<organism evidence="9">
    <name type="scientific">Rhodothermus marinus</name>
    <name type="common">Rhodothermus obamensis</name>
    <dbReference type="NCBI Taxonomy" id="29549"/>
    <lineage>
        <taxon>Bacteria</taxon>
        <taxon>Pseudomonadati</taxon>
        <taxon>Rhodothermota</taxon>
        <taxon>Rhodothermia</taxon>
        <taxon>Rhodothermales</taxon>
        <taxon>Rhodothermaceae</taxon>
        <taxon>Rhodothermus</taxon>
    </lineage>
</organism>
<dbReference type="PANTHER" id="PTHR11205">
    <property type="entry name" value="RIBOSOMAL PROTEIN S7"/>
    <property type="match status" value="1"/>
</dbReference>
<dbReference type="SUPFAM" id="SSF47973">
    <property type="entry name" value="Ribosomal protein S7"/>
    <property type="match status" value="1"/>
</dbReference>
<dbReference type="NCBIfam" id="TIGR01029">
    <property type="entry name" value="rpsG_bact"/>
    <property type="match status" value="1"/>
</dbReference>
<dbReference type="CDD" id="cd14869">
    <property type="entry name" value="uS7_Bacteria"/>
    <property type="match status" value="1"/>
</dbReference>
<dbReference type="InterPro" id="IPR005717">
    <property type="entry name" value="Ribosomal_uS7_bac/org-type"/>
</dbReference>
<dbReference type="InterPro" id="IPR036823">
    <property type="entry name" value="Ribosomal_uS7_dom_sf"/>
</dbReference>
<keyword evidence="4 6" id="KW-0689">Ribosomal protein</keyword>
<dbReference type="InterPro" id="IPR000235">
    <property type="entry name" value="Ribosomal_uS7"/>
</dbReference>
<evidence type="ECO:0000256" key="3">
    <source>
        <dbReference type="ARBA" id="ARBA00022884"/>
    </source>
</evidence>
<evidence type="ECO:0000259" key="8">
    <source>
        <dbReference type="Pfam" id="PF00177"/>
    </source>
</evidence>
<dbReference type="PIRSF" id="PIRSF002122">
    <property type="entry name" value="RPS7p_RPS7a_RPS5e_RPS7o"/>
    <property type="match status" value="1"/>
</dbReference>
<feature type="domain" description="Small ribosomal subunit protein uS7" evidence="8">
    <location>
        <begin position="1"/>
        <end position="148"/>
    </location>
</feature>
<protein>
    <recommendedName>
        <fullName evidence="6">Small ribosomal subunit protein uS7</fullName>
    </recommendedName>
</protein>
<dbReference type="InterPro" id="IPR020606">
    <property type="entry name" value="Ribosomal_uS7_CS"/>
</dbReference>
<evidence type="ECO:0000256" key="5">
    <source>
        <dbReference type="ARBA" id="ARBA00023274"/>
    </source>
</evidence>
<comment type="subunit">
    <text evidence="6">Part of the 30S ribosomal subunit. Contacts proteins S9 and S11.</text>
</comment>
<evidence type="ECO:0000256" key="6">
    <source>
        <dbReference type="HAMAP-Rule" id="MF_00480"/>
    </source>
</evidence>
<gene>
    <name evidence="6" type="primary">rpsG</name>
    <name evidence="9" type="ORF">ENO59_05960</name>
</gene>
<evidence type="ECO:0000256" key="1">
    <source>
        <dbReference type="ARBA" id="ARBA00007151"/>
    </source>
</evidence>
<sequence>MRRKRAERRPVAPDPIYNDELVARFINYVMRNGKKSLAQRIVYEAFQLVEERMGEPGIDVFKRAVNNAAPLLEVRSRRVGGATYQVPMEVRPERRISLAFRWIIQSARARKDKSMAIRLAHELMAAARGEGGAIKKKDDMHRMAEANRAFAHFRF</sequence>
<evidence type="ECO:0000256" key="4">
    <source>
        <dbReference type="ARBA" id="ARBA00022980"/>
    </source>
</evidence>
<dbReference type="AlphaFoldDB" id="A0A7V2B0I1"/>
<comment type="similarity">
    <text evidence="1 6 7">Belongs to the universal ribosomal protein uS7 family.</text>
</comment>
<dbReference type="GO" id="GO:0006412">
    <property type="term" value="P:translation"/>
    <property type="evidence" value="ECO:0007669"/>
    <property type="project" value="UniProtKB-UniRule"/>
</dbReference>
<evidence type="ECO:0000313" key="9">
    <source>
        <dbReference type="EMBL" id="HER96046.1"/>
    </source>
</evidence>
<keyword evidence="5 6" id="KW-0687">Ribonucleoprotein</keyword>
<dbReference type="InterPro" id="IPR023798">
    <property type="entry name" value="Ribosomal_uS7_dom"/>
</dbReference>
<accession>A0A7V2B0I1</accession>
<comment type="function">
    <text evidence="6">One of the primary rRNA binding proteins, it binds directly to 16S rRNA where it nucleates assembly of the head domain of the 30S subunit. Is located at the subunit interface close to the decoding center, probably blocks exit of the E-site tRNA.</text>
</comment>
<dbReference type="GO" id="GO:0015935">
    <property type="term" value="C:small ribosomal subunit"/>
    <property type="evidence" value="ECO:0007669"/>
    <property type="project" value="InterPro"/>
</dbReference>
<keyword evidence="6" id="KW-0820">tRNA-binding</keyword>
<dbReference type="EMBL" id="DSGB01000004">
    <property type="protein sequence ID" value="HER96046.1"/>
    <property type="molecule type" value="Genomic_DNA"/>
</dbReference>